<accession>A0AAV8P8K2</accession>
<evidence type="ECO:0000313" key="2">
    <source>
        <dbReference type="Proteomes" id="UP001222027"/>
    </source>
</evidence>
<dbReference type="EMBL" id="JAQQAF010000007">
    <property type="protein sequence ID" value="KAJ8472171.1"/>
    <property type="molecule type" value="Genomic_DNA"/>
</dbReference>
<organism evidence="1 2">
    <name type="scientific">Ensete ventricosum</name>
    <name type="common">Abyssinian banana</name>
    <name type="synonym">Musa ensete</name>
    <dbReference type="NCBI Taxonomy" id="4639"/>
    <lineage>
        <taxon>Eukaryota</taxon>
        <taxon>Viridiplantae</taxon>
        <taxon>Streptophyta</taxon>
        <taxon>Embryophyta</taxon>
        <taxon>Tracheophyta</taxon>
        <taxon>Spermatophyta</taxon>
        <taxon>Magnoliopsida</taxon>
        <taxon>Liliopsida</taxon>
        <taxon>Zingiberales</taxon>
        <taxon>Musaceae</taxon>
        <taxon>Ensete</taxon>
    </lineage>
</organism>
<protein>
    <submittedName>
        <fullName evidence="1">Uncharacterized protein</fullName>
    </submittedName>
</protein>
<sequence>MMTRTRTLAATPGQALPPVLRRTIDAASHRLCARDRSIGSIVNSSPLLAFVDNPSSESDSSRCSCDSFLKVGCKIRLTDQDYINE</sequence>
<dbReference type="AlphaFoldDB" id="A0AAV8P8K2"/>
<keyword evidence="2" id="KW-1185">Reference proteome</keyword>
<evidence type="ECO:0000313" key="1">
    <source>
        <dbReference type="EMBL" id="KAJ8472171.1"/>
    </source>
</evidence>
<reference evidence="1 2" key="1">
    <citation type="submission" date="2022-12" db="EMBL/GenBank/DDBJ databases">
        <title>Chromosome-scale assembly of the Ensete ventricosum genome.</title>
        <authorList>
            <person name="Dussert Y."/>
            <person name="Stocks J."/>
            <person name="Wendawek A."/>
            <person name="Woldeyes F."/>
            <person name="Nichols R.A."/>
            <person name="Borrell J.S."/>
        </authorList>
    </citation>
    <scope>NUCLEOTIDE SEQUENCE [LARGE SCALE GENOMIC DNA]</scope>
    <source>
        <strain evidence="2">cv. Maze</strain>
        <tissue evidence="1">Seeds</tissue>
    </source>
</reference>
<gene>
    <name evidence="1" type="ORF">OPV22_026514</name>
</gene>
<dbReference type="Proteomes" id="UP001222027">
    <property type="component" value="Unassembled WGS sequence"/>
</dbReference>
<proteinExistence type="predicted"/>
<name>A0AAV8P8K2_ENSVE</name>
<comment type="caution">
    <text evidence="1">The sequence shown here is derived from an EMBL/GenBank/DDBJ whole genome shotgun (WGS) entry which is preliminary data.</text>
</comment>